<evidence type="ECO:0000313" key="1">
    <source>
        <dbReference type="EMBL" id="GAA4976435.1"/>
    </source>
</evidence>
<evidence type="ECO:0000313" key="2">
    <source>
        <dbReference type="Proteomes" id="UP001500466"/>
    </source>
</evidence>
<dbReference type="Pfam" id="PF04134">
    <property type="entry name" value="DCC1-like"/>
    <property type="match status" value="1"/>
</dbReference>
<name>A0ABP9HRP8_9ACTN</name>
<dbReference type="RefSeq" id="WP_345677849.1">
    <property type="nucleotide sequence ID" value="NZ_BAABHS010000018.1"/>
</dbReference>
<organism evidence="1 2">
    <name type="scientific">Yinghuangia aomiensis</name>
    <dbReference type="NCBI Taxonomy" id="676205"/>
    <lineage>
        <taxon>Bacteria</taxon>
        <taxon>Bacillati</taxon>
        <taxon>Actinomycetota</taxon>
        <taxon>Actinomycetes</taxon>
        <taxon>Kitasatosporales</taxon>
        <taxon>Streptomycetaceae</taxon>
        <taxon>Yinghuangia</taxon>
    </lineage>
</organism>
<reference evidence="2" key="1">
    <citation type="journal article" date="2019" name="Int. J. Syst. Evol. Microbiol.">
        <title>The Global Catalogue of Microorganisms (GCM) 10K type strain sequencing project: providing services to taxonomists for standard genome sequencing and annotation.</title>
        <authorList>
            <consortium name="The Broad Institute Genomics Platform"/>
            <consortium name="The Broad Institute Genome Sequencing Center for Infectious Disease"/>
            <person name="Wu L."/>
            <person name="Ma J."/>
        </authorList>
    </citation>
    <scope>NUCLEOTIDE SEQUENCE [LARGE SCALE GENOMIC DNA]</scope>
    <source>
        <strain evidence="2">JCM 17986</strain>
    </source>
</reference>
<proteinExistence type="predicted"/>
<dbReference type="EMBL" id="BAABHS010000018">
    <property type="protein sequence ID" value="GAA4976435.1"/>
    <property type="molecule type" value="Genomic_DNA"/>
</dbReference>
<evidence type="ECO:0008006" key="3">
    <source>
        <dbReference type="Google" id="ProtNLM"/>
    </source>
</evidence>
<protein>
    <recommendedName>
        <fullName evidence="3">Thiol-disulfide oxidoreductase</fullName>
    </recommendedName>
</protein>
<dbReference type="Proteomes" id="UP001500466">
    <property type="component" value="Unassembled WGS sequence"/>
</dbReference>
<comment type="caution">
    <text evidence="1">The sequence shown here is derived from an EMBL/GenBank/DDBJ whole genome shotgun (WGS) entry which is preliminary data.</text>
</comment>
<gene>
    <name evidence="1" type="ORF">GCM10023205_49470</name>
</gene>
<accession>A0ABP9HRP8</accession>
<keyword evidence="2" id="KW-1185">Reference proteome</keyword>
<dbReference type="InterPro" id="IPR007263">
    <property type="entry name" value="DCC1-like"/>
</dbReference>
<sequence>MAATAAHAPAEQRPVLVYDGDCGFCTKSVQVLERLIGPDVEVVAWQFADLDELGVTAERAQHEVLLVTPIGDVYGGAEAFAKLLAFERGPWTLPGAVLQLPGVDKTAAAVYRLIAENRYKLPGGTPACALPADRRPGAHHS</sequence>